<dbReference type="SUPFAM" id="SSF52540">
    <property type="entry name" value="P-loop containing nucleoside triphosphate hydrolases"/>
    <property type="match status" value="2"/>
</dbReference>
<keyword evidence="2" id="KW-0547">Nucleotide-binding</keyword>
<dbReference type="FunFam" id="3.40.50.300:FF:000309">
    <property type="entry name" value="ABC transporter ATP-binding protein"/>
    <property type="match status" value="1"/>
</dbReference>
<comment type="caution">
    <text evidence="8">The sequence shown here is derived from an EMBL/GenBank/DDBJ whole genome shotgun (WGS) entry which is preliminary data.</text>
</comment>
<feature type="domain" description="ABC transporter" evidence="7">
    <location>
        <begin position="312"/>
        <end position="530"/>
    </location>
</feature>
<feature type="coiled-coil region" evidence="6">
    <location>
        <begin position="238"/>
        <end position="267"/>
    </location>
</feature>
<dbReference type="InterPro" id="IPR017871">
    <property type="entry name" value="ABC_transporter-like_CS"/>
</dbReference>
<dbReference type="Proteomes" id="UP000050454">
    <property type="component" value="Unassembled WGS sequence"/>
</dbReference>
<dbReference type="Pfam" id="PF00005">
    <property type="entry name" value="ABC_tran"/>
    <property type="match status" value="2"/>
</dbReference>
<dbReference type="RefSeq" id="WP_055150528.1">
    <property type="nucleotide sequence ID" value="NZ_JXSZ01000013.1"/>
</dbReference>
<dbReference type="OrthoDB" id="1521973at2"/>
<reference evidence="8 9" key="1">
    <citation type="submission" date="2015-07" db="EMBL/GenBank/DDBJ databases">
        <title>The draft genome sequence of Leadbetterella sp. JN14-9.</title>
        <authorList>
            <person name="Liu Y."/>
            <person name="Du J."/>
            <person name="Shao Z."/>
        </authorList>
    </citation>
    <scope>NUCLEOTIDE SEQUENCE [LARGE SCALE GENOMIC DNA]</scope>
    <source>
        <strain evidence="8 9">JN14-9</strain>
    </source>
</reference>
<dbReference type="Gene3D" id="3.40.50.300">
    <property type="entry name" value="P-loop containing nucleotide triphosphate hydrolases"/>
    <property type="match status" value="2"/>
</dbReference>
<dbReference type="InterPro" id="IPR037118">
    <property type="entry name" value="Val-tRNA_synth_C_sf"/>
</dbReference>
<accession>A0A0P7BZ40</accession>
<keyword evidence="1" id="KW-0677">Repeat</keyword>
<evidence type="ECO:0000256" key="5">
    <source>
        <dbReference type="ARBA" id="ARBA00061478"/>
    </source>
</evidence>
<keyword evidence="6" id="KW-0175">Coiled coil</keyword>
<dbReference type="PATRIC" id="fig|1605367.3.peg.754"/>
<feature type="domain" description="ABC transporter" evidence="7">
    <location>
        <begin position="4"/>
        <end position="247"/>
    </location>
</feature>
<name>A0A0P7BZ40_9BACT</name>
<dbReference type="InterPro" id="IPR003593">
    <property type="entry name" value="AAA+_ATPase"/>
</dbReference>
<dbReference type="GO" id="GO:0003677">
    <property type="term" value="F:DNA binding"/>
    <property type="evidence" value="ECO:0007669"/>
    <property type="project" value="InterPro"/>
</dbReference>
<keyword evidence="3" id="KW-0067">ATP-binding</keyword>
<evidence type="ECO:0000256" key="3">
    <source>
        <dbReference type="ARBA" id="ARBA00022840"/>
    </source>
</evidence>
<dbReference type="Gene3D" id="1.10.287.380">
    <property type="entry name" value="Valyl-tRNA synthetase, C-terminal domain"/>
    <property type="match status" value="1"/>
</dbReference>
<dbReference type="PROSITE" id="PS50893">
    <property type="entry name" value="ABC_TRANSPORTER_2"/>
    <property type="match status" value="2"/>
</dbReference>
<dbReference type="InterPro" id="IPR032781">
    <property type="entry name" value="ABC_tran_Xtn"/>
</dbReference>
<evidence type="ECO:0000313" key="9">
    <source>
        <dbReference type="Proteomes" id="UP000050454"/>
    </source>
</evidence>
<dbReference type="GO" id="GO:0005524">
    <property type="term" value="F:ATP binding"/>
    <property type="evidence" value="ECO:0007669"/>
    <property type="project" value="UniProtKB-KW"/>
</dbReference>
<dbReference type="Pfam" id="PF16326">
    <property type="entry name" value="ABC_tran_CTD"/>
    <property type="match status" value="1"/>
</dbReference>
<dbReference type="InterPro" id="IPR003439">
    <property type="entry name" value="ABC_transporter-like_ATP-bd"/>
</dbReference>
<dbReference type="GO" id="GO:0016887">
    <property type="term" value="F:ATP hydrolysis activity"/>
    <property type="evidence" value="ECO:0007669"/>
    <property type="project" value="InterPro"/>
</dbReference>
<dbReference type="CDD" id="cd03221">
    <property type="entry name" value="ABCF_EF-3"/>
    <property type="match status" value="2"/>
</dbReference>
<dbReference type="AlphaFoldDB" id="A0A0P7BZ40"/>
<dbReference type="PANTHER" id="PTHR42855">
    <property type="entry name" value="ABC TRANSPORTER ATP-BINDING SUBUNIT"/>
    <property type="match status" value="1"/>
</dbReference>
<organism evidence="8 9">
    <name type="scientific">Jiulongibacter sediminis</name>
    <dbReference type="NCBI Taxonomy" id="1605367"/>
    <lineage>
        <taxon>Bacteria</taxon>
        <taxon>Pseudomonadati</taxon>
        <taxon>Bacteroidota</taxon>
        <taxon>Cytophagia</taxon>
        <taxon>Cytophagales</taxon>
        <taxon>Leadbetterellaceae</taxon>
        <taxon>Jiulongibacter</taxon>
    </lineage>
</organism>
<evidence type="ECO:0000256" key="4">
    <source>
        <dbReference type="ARBA" id="ARBA00049360"/>
    </source>
</evidence>
<dbReference type="InterPro" id="IPR027417">
    <property type="entry name" value="P-loop_NTPase"/>
</dbReference>
<dbReference type="STRING" id="1605367.AFM12_16605"/>
<keyword evidence="9" id="KW-1185">Reference proteome</keyword>
<evidence type="ECO:0000313" key="8">
    <source>
        <dbReference type="EMBL" id="KPM46859.1"/>
    </source>
</evidence>
<evidence type="ECO:0000256" key="1">
    <source>
        <dbReference type="ARBA" id="ARBA00022737"/>
    </source>
</evidence>
<evidence type="ECO:0000256" key="6">
    <source>
        <dbReference type="SAM" id="Coils"/>
    </source>
</evidence>
<dbReference type="InterPro" id="IPR051309">
    <property type="entry name" value="ABCF_ATPase"/>
</dbReference>
<feature type="coiled-coil region" evidence="6">
    <location>
        <begin position="554"/>
        <end position="612"/>
    </location>
</feature>
<protein>
    <submittedName>
        <fullName evidence="8">ABC transporter</fullName>
    </submittedName>
</protein>
<dbReference type="InterPro" id="IPR032524">
    <property type="entry name" value="ABC_tran_C"/>
</dbReference>
<evidence type="ECO:0000259" key="7">
    <source>
        <dbReference type="PROSITE" id="PS50893"/>
    </source>
</evidence>
<proteinExistence type="inferred from homology"/>
<dbReference type="SMART" id="SM00382">
    <property type="entry name" value="AAA"/>
    <property type="match status" value="2"/>
</dbReference>
<dbReference type="Pfam" id="PF12848">
    <property type="entry name" value="ABC_tran_Xtn"/>
    <property type="match status" value="1"/>
</dbReference>
<dbReference type="PANTHER" id="PTHR42855:SF1">
    <property type="entry name" value="ABC TRANSPORTER DOMAIN-CONTAINING PROTEIN"/>
    <property type="match status" value="1"/>
</dbReference>
<comment type="catalytic activity">
    <reaction evidence="4">
        <text>ATP + H2O = ADP + phosphate + H(+)</text>
        <dbReference type="Rhea" id="RHEA:13065"/>
        <dbReference type="ChEBI" id="CHEBI:15377"/>
        <dbReference type="ChEBI" id="CHEBI:15378"/>
        <dbReference type="ChEBI" id="CHEBI:30616"/>
        <dbReference type="ChEBI" id="CHEBI:43474"/>
        <dbReference type="ChEBI" id="CHEBI:456216"/>
    </reaction>
</comment>
<dbReference type="EMBL" id="LGTQ01000013">
    <property type="protein sequence ID" value="KPM46859.1"/>
    <property type="molecule type" value="Genomic_DNA"/>
</dbReference>
<dbReference type="PROSITE" id="PS00211">
    <property type="entry name" value="ABC_TRANSPORTER_1"/>
    <property type="match status" value="1"/>
</dbReference>
<comment type="similarity">
    <text evidence="5">Belongs to the ABC transporter superfamily. ABCF family. Uup subfamily.</text>
</comment>
<evidence type="ECO:0000256" key="2">
    <source>
        <dbReference type="ARBA" id="ARBA00022741"/>
    </source>
</evidence>
<sequence length="621" mass="71704">MNYLSAENIGRDLGERWLFKGITFGILQGEKVALIGANGSGKTTLLNIAAGLTETDGGEITIRNDIRVGYLEQDPDFPENQTVLETIFYAENDITQAIKNYEKAVESNNQDLLSECIETLDSLNAWDYEAKVKQILGKLGIHDFEKNVSELSGGQKKRVALAKVLIDQPDFIILDEPTNHLDLETIEWLEGYLSSSNVTLFLVTHDRYFLDKVCNRILELRANDIHKYIGNYAYYLQKKEEQEEVEASTNEKNRQRLKKELEWMRRQPKARTTKAQYRIDAFHDLKEKTQGYRKEDKLELNVRTERLGKKIVEIQDISKSYADKRLIEHFSYTFKRGDKIGVVGKNGMGKSTLLDIVIDSVKPDSGKVIKGETVKIGYYSQDGLAFDEDQKVIDAIREYADHVKLGDGRDLSASAFLSMFLFPPKVQHNYIHKLSGGEKRRLQLMKILVQSPNFLILDEPTNDLDIETLNVLEEFLENYGGCVMVVSHDRYFMDKIVDHVFAFEGNGYIKDFPGNYTQYRLWKDEQEKEKEQEKKAAKAEEPKPEIKKEKVKLSYKEKREFEQLEKDMADLEDRKTEIIDLMNGGETDFEKLNALGQELEELKESLEEKELRWLELSEFEA</sequence>
<gene>
    <name evidence="8" type="ORF">AFM12_16605</name>
</gene>
<dbReference type="FunFam" id="3.40.50.300:FF:000011">
    <property type="entry name" value="Putative ABC transporter ATP-binding component"/>
    <property type="match status" value="1"/>
</dbReference>